<gene>
    <name evidence="2" type="ORF">FHX34_1011003</name>
</gene>
<keyword evidence="1" id="KW-1133">Transmembrane helix</keyword>
<evidence type="ECO:0000313" key="3">
    <source>
        <dbReference type="Proteomes" id="UP000320239"/>
    </source>
</evidence>
<accession>A0A561WQ97</accession>
<comment type="caution">
    <text evidence="2">The sequence shown here is derived from an EMBL/GenBank/DDBJ whole genome shotgun (WGS) entry which is preliminary data.</text>
</comment>
<keyword evidence="3" id="KW-1185">Reference proteome</keyword>
<sequence>MAAVTAPGNLSGPPAPRRRRRVLVAALTGWVVALSGMSWWSARNDPPTVAEQRDLRQAMPVLREAAGTLLAAAQTGPWVVRLAAPRVEKCRLTPVLPGRNAGQDIVLYVPQGQAEAALDRVAAALPGGWRAGVVPTRAGARLSLFADAGDFIAIEAQAGADDQVLTLSADTGCRPVGPGRDGGGPEPGPEPATLAETVAALGGPAGPAVAVQSVPCPAGGVAATYRATAGASGDGPRGLPGATAAVWSGAGGWAYRNGSDSVVVDAEGERLQVSVTTACRVS</sequence>
<dbReference type="Proteomes" id="UP000320239">
    <property type="component" value="Unassembled WGS sequence"/>
</dbReference>
<dbReference type="EMBL" id="VIWY01000001">
    <property type="protein sequence ID" value="TWG26029.1"/>
    <property type="molecule type" value="Genomic_DNA"/>
</dbReference>
<protein>
    <submittedName>
        <fullName evidence="2">Uncharacterized protein</fullName>
    </submittedName>
</protein>
<evidence type="ECO:0000256" key="1">
    <source>
        <dbReference type="SAM" id="Phobius"/>
    </source>
</evidence>
<proteinExistence type="predicted"/>
<name>A0A561WQ97_ACTTI</name>
<keyword evidence="1" id="KW-0472">Membrane</keyword>
<feature type="transmembrane region" description="Helical" evidence="1">
    <location>
        <begin position="22"/>
        <end position="42"/>
    </location>
</feature>
<organism evidence="2 3">
    <name type="scientific">Actinoplanes teichomyceticus</name>
    <dbReference type="NCBI Taxonomy" id="1867"/>
    <lineage>
        <taxon>Bacteria</taxon>
        <taxon>Bacillati</taxon>
        <taxon>Actinomycetota</taxon>
        <taxon>Actinomycetes</taxon>
        <taxon>Micromonosporales</taxon>
        <taxon>Micromonosporaceae</taxon>
        <taxon>Actinoplanes</taxon>
    </lineage>
</organism>
<evidence type="ECO:0000313" key="2">
    <source>
        <dbReference type="EMBL" id="TWG26029.1"/>
    </source>
</evidence>
<dbReference type="AlphaFoldDB" id="A0A561WQ97"/>
<keyword evidence="1" id="KW-0812">Transmembrane</keyword>
<reference evidence="2 3" key="1">
    <citation type="submission" date="2019-06" db="EMBL/GenBank/DDBJ databases">
        <title>Sequencing the genomes of 1000 actinobacteria strains.</title>
        <authorList>
            <person name="Klenk H.-P."/>
        </authorList>
    </citation>
    <scope>NUCLEOTIDE SEQUENCE [LARGE SCALE GENOMIC DNA]</scope>
    <source>
        <strain evidence="2 3">DSM 43866</strain>
    </source>
</reference>